<name>A0ABT0CC89_THEVL</name>
<comment type="caution">
    <text evidence="8">The sequence shown here is derived from an EMBL/GenBank/DDBJ whole genome shotgun (WGS) entry which is preliminary data.</text>
</comment>
<keyword evidence="5 7" id="KW-1133">Transmembrane helix</keyword>
<dbReference type="InterPro" id="IPR030802">
    <property type="entry name" value="Permease_MalE"/>
</dbReference>
<feature type="transmembrane region" description="Helical" evidence="7">
    <location>
        <begin position="140"/>
        <end position="167"/>
    </location>
</feature>
<feature type="transmembrane region" description="Helical" evidence="7">
    <location>
        <begin position="224"/>
        <end position="244"/>
    </location>
</feature>
<comment type="similarity">
    <text evidence="2 7">Belongs to the MlaE permease family.</text>
</comment>
<dbReference type="EMBL" id="JAFIRA010000027">
    <property type="protein sequence ID" value="MCJ2543414.1"/>
    <property type="molecule type" value="Genomic_DNA"/>
</dbReference>
<dbReference type="NCBIfam" id="TIGR00056">
    <property type="entry name" value="MlaE family lipid ABC transporter permease subunit"/>
    <property type="match status" value="1"/>
</dbReference>
<keyword evidence="9" id="KW-1185">Reference proteome</keyword>
<dbReference type="RefSeq" id="WP_244350736.1">
    <property type="nucleotide sequence ID" value="NZ_JAFIRA010000027.1"/>
</dbReference>
<dbReference type="InterPro" id="IPR003453">
    <property type="entry name" value="ABC_MlaE_roteobac"/>
</dbReference>
<evidence type="ECO:0000256" key="7">
    <source>
        <dbReference type="RuleBase" id="RU362044"/>
    </source>
</evidence>
<evidence type="ECO:0000256" key="1">
    <source>
        <dbReference type="ARBA" id="ARBA00004141"/>
    </source>
</evidence>
<dbReference type="PANTHER" id="PTHR30188:SF4">
    <property type="entry name" value="PROTEIN TRIGALACTOSYLDIACYLGLYCEROL 1, CHLOROPLASTIC"/>
    <property type="match status" value="1"/>
</dbReference>
<proteinExistence type="inferred from homology"/>
<evidence type="ECO:0000256" key="5">
    <source>
        <dbReference type="ARBA" id="ARBA00022989"/>
    </source>
</evidence>
<comment type="subcellular location">
    <subcellularLocation>
        <location evidence="1">Membrane</location>
        <topology evidence="1">Multi-pass membrane protein</topology>
    </subcellularLocation>
</comment>
<feature type="transmembrane region" description="Helical" evidence="7">
    <location>
        <begin position="34"/>
        <end position="58"/>
    </location>
</feature>
<dbReference type="Pfam" id="PF02405">
    <property type="entry name" value="MlaE"/>
    <property type="match status" value="1"/>
</dbReference>
<evidence type="ECO:0000256" key="4">
    <source>
        <dbReference type="ARBA" id="ARBA00022692"/>
    </source>
</evidence>
<dbReference type="Proteomes" id="UP000830835">
    <property type="component" value="Unassembled WGS sequence"/>
</dbReference>
<comment type="caution">
    <text evidence="7">Lacks conserved residue(s) required for the propagation of feature annotation.</text>
</comment>
<evidence type="ECO:0000313" key="8">
    <source>
        <dbReference type="EMBL" id="MCJ2543414.1"/>
    </source>
</evidence>
<dbReference type="PANTHER" id="PTHR30188">
    <property type="entry name" value="ABC TRANSPORTER PERMEASE PROTEIN-RELATED"/>
    <property type="match status" value="1"/>
</dbReference>
<evidence type="ECO:0000313" key="9">
    <source>
        <dbReference type="Proteomes" id="UP000830835"/>
    </source>
</evidence>
<protein>
    <submittedName>
        <fullName evidence="8">MlaE family lipid ABC transporter permease subunit</fullName>
    </submittedName>
</protein>
<evidence type="ECO:0000256" key="2">
    <source>
        <dbReference type="ARBA" id="ARBA00007556"/>
    </source>
</evidence>
<feature type="transmembrane region" description="Helical" evidence="7">
    <location>
        <begin position="179"/>
        <end position="204"/>
    </location>
</feature>
<sequence>MSWLNRVGNSWLLAGQVILHLSQGRIHRRNTLDQLSAVGLESLFIVLITAVVISGVFTIQLAREFINFGASSLIGGVLAIALTRELTPVVTAVILAGRVGSAFAAELGTMKVTEQIDALQLLRTDPVDYLVIPRVMASGLMLPVLTILSLLTGLVGGMIICASVYNISPNLFLTSAQNLLAPWDLLVCCFKAMVFGFLIAIVGSSWGLSTTGGAKGVGRSTTDAVVTALLGVFVTNFLISWLLFQGPGSALSRAF</sequence>
<organism evidence="8 9">
    <name type="scientific">Thermostichus vulcanus str. 'Rupite'</name>
    <dbReference type="NCBI Taxonomy" id="2813851"/>
    <lineage>
        <taxon>Bacteria</taxon>
        <taxon>Bacillati</taxon>
        <taxon>Cyanobacteriota</taxon>
        <taxon>Cyanophyceae</taxon>
        <taxon>Thermostichales</taxon>
        <taxon>Thermostichaceae</taxon>
        <taxon>Thermostichus</taxon>
    </lineage>
</organism>
<keyword evidence="4 7" id="KW-0812">Transmembrane</keyword>
<reference evidence="8" key="1">
    <citation type="submission" date="2021-02" db="EMBL/GenBank/DDBJ databases">
        <title>The CRISPR/cas machinery reduction and long-range gene transfer in the hot spring cyanobacterium Synechococcus.</title>
        <authorList>
            <person name="Dvorak P."/>
            <person name="Jahodarova E."/>
            <person name="Hasler P."/>
            <person name="Poulickova A."/>
        </authorList>
    </citation>
    <scope>NUCLEOTIDE SEQUENCE</scope>
    <source>
        <strain evidence="8">Rupite</strain>
    </source>
</reference>
<keyword evidence="6 7" id="KW-0472">Membrane</keyword>
<accession>A0ABT0CC89</accession>
<evidence type="ECO:0000256" key="6">
    <source>
        <dbReference type="ARBA" id="ARBA00023136"/>
    </source>
</evidence>
<keyword evidence="3" id="KW-0813">Transport</keyword>
<gene>
    <name evidence="8" type="ORF">JX360_10925</name>
</gene>
<evidence type="ECO:0000256" key="3">
    <source>
        <dbReference type="ARBA" id="ARBA00022448"/>
    </source>
</evidence>